<organism evidence="6 7">
    <name type="scientific">Teichococcus globiformis</name>
    <dbReference type="NCBI Taxonomy" id="2307229"/>
    <lineage>
        <taxon>Bacteria</taxon>
        <taxon>Pseudomonadati</taxon>
        <taxon>Pseudomonadota</taxon>
        <taxon>Alphaproteobacteria</taxon>
        <taxon>Acetobacterales</taxon>
        <taxon>Roseomonadaceae</taxon>
        <taxon>Roseomonas</taxon>
    </lineage>
</organism>
<feature type="compositionally biased region" description="Low complexity" evidence="4">
    <location>
        <begin position="168"/>
        <end position="178"/>
    </location>
</feature>
<feature type="active site" description="Proton donor" evidence="3">
    <location>
        <position position="1"/>
    </location>
</feature>
<dbReference type="Proteomes" id="UP001595593">
    <property type="component" value="Unassembled WGS sequence"/>
</dbReference>
<dbReference type="Gene3D" id="3.20.20.80">
    <property type="entry name" value="Glycosidases"/>
    <property type="match status" value="1"/>
</dbReference>
<feature type="compositionally biased region" description="Gly residues" evidence="4">
    <location>
        <begin position="148"/>
        <end position="167"/>
    </location>
</feature>
<keyword evidence="1 3" id="KW-0378">Hydrolase</keyword>
<evidence type="ECO:0000256" key="2">
    <source>
        <dbReference type="ARBA" id="ARBA00023295"/>
    </source>
</evidence>
<keyword evidence="2 3" id="KW-0326">Glycosidase</keyword>
<dbReference type="InterPro" id="IPR011049">
    <property type="entry name" value="Serralysin-like_metalloprot_C"/>
</dbReference>
<feature type="region of interest" description="Disordered" evidence="4">
    <location>
        <begin position="135"/>
        <end position="209"/>
    </location>
</feature>
<dbReference type="PRINTS" id="PR00313">
    <property type="entry name" value="CABNDNGRPT"/>
</dbReference>
<keyword evidence="7" id="KW-1185">Reference proteome</keyword>
<dbReference type="RefSeq" id="WP_379599127.1">
    <property type="nucleotide sequence ID" value="NZ_JBHRTN010000022.1"/>
</dbReference>
<evidence type="ECO:0000313" key="6">
    <source>
        <dbReference type="EMBL" id="MFC3127242.1"/>
    </source>
</evidence>
<dbReference type="InterPro" id="IPR017853">
    <property type="entry name" value="GH"/>
</dbReference>
<evidence type="ECO:0000259" key="5">
    <source>
        <dbReference type="PROSITE" id="PS51764"/>
    </source>
</evidence>
<evidence type="ECO:0000256" key="3">
    <source>
        <dbReference type="PROSITE-ProRule" id="PRU01100"/>
    </source>
</evidence>
<reference evidence="7" key="1">
    <citation type="journal article" date="2019" name="Int. J. Syst. Evol. Microbiol.">
        <title>The Global Catalogue of Microorganisms (GCM) 10K type strain sequencing project: providing services to taxonomists for standard genome sequencing and annotation.</title>
        <authorList>
            <consortium name="The Broad Institute Genomics Platform"/>
            <consortium name="The Broad Institute Genome Sequencing Center for Infectious Disease"/>
            <person name="Wu L."/>
            <person name="Ma J."/>
        </authorList>
    </citation>
    <scope>NUCLEOTIDE SEQUENCE [LARGE SCALE GENOMIC DNA]</scope>
    <source>
        <strain evidence="7">KCTC 52094</strain>
    </source>
</reference>
<sequence>EWNVNEAYGGMDPAKAYPGDHYVDIVGMDFYFNPQWQNWDSAKAFEHVRDQKYGLQWLEDFAKAHGKPTAYSEWGAQGNNASGFIKAAADWFESHNVVYQSYWDSNAQYPGRLSDGSDWNTGSAYKSEFRNWNSTEPSFGASPPVNSGSGGSAGSAGGTGSDNGGASTGAKASAAWTTQSWGGSNWTGTDGNDWHQSSGRAGETMRGGKGDDTYYVMHPGDKVIETAGGGTDTVVTWLGSYTLPDHVENLTFYGQSWSRGTGNNLDNIIIGNDAPNVLNGKGGNNILTGGGGADTFVIEKGAGHNTITDFRRWEGDKIDFRGFGDGTYLNRSGDEWSLRASDGSVTKLTISGVTWLSSSDYMWS</sequence>
<feature type="compositionally biased region" description="Polar residues" evidence="4">
    <location>
        <begin position="179"/>
        <end position="199"/>
    </location>
</feature>
<protein>
    <submittedName>
        <fullName evidence="6">Glycosyl hydrolase</fullName>
    </submittedName>
</protein>
<dbReference type="GO" id="GO:0016787">
    <property type="term" value="F:hydrolase activity"/>
    <property type="evidence" value="ECO:0007669"/>
    <property type="project" value="UniProtKB-KW"/>
</dbReference>
<feature type="active site" description="Nucleophile" evidence="3">
    <location>
        <position position="73"/>
    </location>
</feature>
<feature type="domain" description="GH26" evidence="5">
    <location>
        <begin position="1"/>
        <end position="139"/>
    </location>
</feature>
<feature type="non-terminal residue" evidence="6">
    <location>
        <position position="1"/>
    </location>
</feature>
<name>A0ABV7GAK9_9PROT</name>
<accession>A0ABV7GAK9</accession>
<proteinExistence type="inferred from homology"/>
<evidence type="ECO:0000313" key="7">
    <source>
        <dbReference type="Proteomes" id="UP001595593"/>
    </source>
</evidence>
<comment type="similarity">
    <text evidence="3">Belongs to the glycosyl hydrolase 26 family.</text>
</comment>
<dbReference type="Pfam" id="PF02156">
    <property type="entry name" value="Glyco_hydro_26"/>
    <property type="match status" value="1"/>
</dbReference>
<gene>
    <name evidence="6" type="ORF">ACFOD4_19445</name>
</gene>
<evidence type="ECO:0000256" key="1">
    <source>
        <dbReference type="ARBA" id="ARBA00022801"/>
    </source>
</evidence>
<dbReference type="PROSITE" id="PS51764">
    <property type="entry name" value="GH26"/>
    <property type="match status" value="1"/>
</dbReference>
<dbReference type="SUPFAM" id="SSF51445">
    <property type="entry name" value="(Trans)glycosidases"/>
    <property type="match status" value="1"/>
</dbReference>
<dbReference type="Gene3D" id="2.150.10.10">
    <property type="entry name" value="Serralysin-like metalloprotease, C-terminal"/>
    <property type="match status" value="1"/>
</dbReference>
<evidence type="ECO:0000256" key="4">
    <source>
        <dbReference type="SAM" id="MobiDB-lite"/>
    </source>
</evidence>
<comment type="caution">
    <text evidence="6">The sequence shown here is derived from an EMBL/GenBank/DDBJ whole genome shotgun (WGS) entry which is preliminary data.</text>
</comment>
<dbReference type="InterPro" id="IPR022790">
    <property type="entry name" value="GH26_dom"/>
</dbReference>
<dbReference type="EMBL" id="JBHRTN010000022">
    <property type="protein sequence ID" value="MFC3127242.1"/>
    <property type="molecule type" value="Genomic_DNA"/>
</dbReference>
<dbReference type="SUPFAM" id="SSF51120">
    <property type="entry name" value="beta-Roll"/>
    <property type="match status" value="1"/>
</dbReference>